<gene>
    <name evidence="2" type="ORF">TPC1_31030</name>
</gene>
<organism evidence="2">
    <name type="scientific">Trepomonas sp. PC1</name>
    <dbReference type="NCBI Taxonomy" id="1076344"/>
    <lineage>
        <taxon>Eukaryota</taxon>
        <taxon>Metamonada</taxon>
        <taxon>Diplomonadida</taxon>
        <taxon>Hexamitidae</taxon>
        <taxon>Hexamitinae</taxon>
        <taxon>Trepomonas</taxon>
    </lineage>
</organism>
<dbReference type="EMBL" id="GDID01007131">
    <property type="protein sequence ID" value="JAP89475.1"/>
    <property type="molecule type" value="Transcribed_RNA"/>
</dbReference>
<reference evidence="2" key="1">
    <citation type="submission" date="2015-07" db="EMBL/GenBank/DDBJ databases">
        <title>Adaptation to a free-living lifestyle via gene acquisitions in the diplomonad Trepomonas sp. PC1.</title>
        <authorList>
            <person name="Xu F."/>
            <person name="Jerlstrom-Hultqvist J."/>
            <person name="Kolisko M."/>
            <person name="Simpson A.G.B."/>
            <person name="Roger A.J."/>
            <person name="Svard S.G."/>
            <person name="Andersson J.O."/>
        </authorList>
    </citation>
    <scope>NUCLEOTIDE SEQUENCE</scope>
    <source>
        <strain evidence="2">PC1</strain>
    </source>
</reference>
<feature type="non-terminal residue" evidence="2">
    <location>
        <position position="1"/>
    </location>
</feature>
<feature type="compositionally biased region" description="Polar residues" evidence="1">
    <location>
        <begin position="189"/>
        <end position="208"/>
    </location>
</feature>
<evidence type="ECO:0000313" key="2">
    <source>
        <dbReference type="EMBL" id="JAP89475.1"/>
    </source>
</evidence>
<dbReference type="AlphaFoldDB" id="A0A146K0M1"/>
<proteinExistence type="predicted"/>
<feature type="region of interest" description="Disordered" evidence="1">
    <location>
        <begin position="189"/>
        <end position="228"/>
    </location>
</feature>
<name>A0A146K0M1_9EUKA</name>
<evidence type="ECO:0000256" key="1">
    <source>
        <dbReference type="SAM" id="MobiDB-lite"/>
    </source>
</evidence>
<protein>
    <submittedName>
        <fullName evidence="2">Uncharacterized protein</fullName>
    </submittedName>
</protein>
<accession>A0A146K0M1</accession>
<feature type="compositionally biased region" description="Basic and acidic residues" evidence="1">
    <location>
        <begin position="211"/>
        <end position="220"/>
    </location>
</feature>
<sequence length="366" mass="42244">QIFKSCFPEKPVELLWSFVNQDKQYYHIVFLGKHDQNICGLAKQQQKNYKFSLEQEEALMQNIRAHNGLRGMTDLYASHGKDLFKDVSKPKLQSKAYRLMQQYITETDPAEIDASEPKFKFDANTTELIQQILKKDGMKNIKQHFEQHQSQLGCTLKQFRSKCKREMKKLKNEQNNDQQEQLANCGLEANQSSQQAKPQYVSTNNQELSTEENKSRKQSDDLSQSDLETDEQSIQQLSFVQIFPETQQSTETQIFQAGQDLKMYEKCPMKTKAKIIEQLSSNPELLLECESEYFFEAVAFYLANSIECSQQDKKAFYKVYCMGVSRSFSNTNQINQLATVIKNQILGNSVASSQIPSMVDLFSPKQ</sequence>